<evidence type="ECO:0000313" key="2">
    <source>
        <dbReference type="EMBL" id="RDL35941.1"/>
    </source>
</evidence>
<sequence>MRVLLLGATGNLGSRLIPALLVHKHTVTIYIRSISKLHKLISPSLIPLITIVIGDATDSVGIKKAILDHDCEAICDVAGNQVLPWREHLLEKIAKAVTDAAVAVGEERGEQPMRIWLIGGIGLCRYPGTDNLIQDYMPKPGIIQHQETLNVVTPISLSKLRWSLLCVGMMVPARPKIEPLSAPRRHKLLLKDGEPPAWKDSYLRRVPLIGDYLNVVPAILNHTTELEDVADFLAEDLELGSTEWLGKSVGLKQKETDAA</sequence>
<keyword evidence="3" id="KW-1185">Reference proteome</keyword>
<dbReference type="InterPro" id="IPR051606">
    <property type="entry name" value="Polyketide_Oxido-like"/>
</dbReference>
<comment type="caution">
    <text evidence="2">The sequence shown here is derived from an EMBL/GenBank/DDBJ whole genome shotgun (WGS) entry which is preliminary data.</text>
</comment>
<dbReference type="EMBL" id="NPIC01000005">
    <property type="protein sequence ID" value="RDL35941.1"/>
    <property type="molecule type" value="Genomic_DNA"/>
</dbReference>
<feature type="domain" description="NAD(P)-binding" evidence="1">
    <location>
        <begin position="7"/>
        <end position="170"/>
    </location>
</feature>
<dbReference type="InterPro" id="IPR016040">
    <property type="entry name" value="NAD(P)-bd_dom"/>
</dbReference>
<organism evidence="2 3">
    <name type="scientific">Venustampulla echinocandica</name>
    <dbReference type="NCBI Taxonomy" id="2656787"/>
    <lineage>
        <taxon>Eukaryota</taxon>
        <taxon>Fungi</taxon>
        <taxon>Dikarya</taxon>
        <taxon>Ascomycota</taxon>
        <taxon>Pezizomycotina</taxon>
        <taxon>Leotiomycetes</taxon>
        <taxon>Helotiales</taxon>
        <taxon>Pleuroascaceae</taxon>
        <taxon>Venustampulla</taxon>
    </lineage>
</organism>
<dbReference type="STRING" id="2656787.A0A370TK84"/>
<dbReference type="RefSeq" id="XP_031868597.1">
    <property type="nucleotide sequence ID" value="XM_032015176.1"/>
</dbReference>
<gene>
    <name evidence="2" type="ORF">BP5553_06553</name>
</gene>
<dbReference type="InterPro" id="IPR036291">
    <property type="entry name" value="NAD(P)-bd_dom_sf"/>
</dbReference>
<evidence type="ECO:0000313" key="3">
    <source>
        <dbReference type="Proteomes" id="UP000254866"/>
    </source>
</evidence>
<dbReference type="PANTHER" id="PTHR43355">
    <property type="entry name" value="FLAVIN REDUCTASE (NADPH)"/>
    <property type="match status" value="1"/>
</dbReference>
<proteinExistence type="predicted"/>
<reference evidence="2 3" key="1">
    <citation type="journal article" date="2018" name="IMA Fungus">
        <title>IMA Genome-F 9: Draft genome sequence of Annulohypoxylon stygium, Aspergillus mulundensis, Berkeleyomyces basicola (syn. Thielaviopsis basicola), Ceratocystis smalleyi, two Cercospora beticola strains, Coleophoma cylindrospora, Fusarium fracticaudum, Phialophora cf. hyalina, and Morchella septimelata.</title>
        <authorList>
            <person name="Wingfield B.D."/>
            <person name="Bills G.F."/>
            <person name="Dong Y."/>
            <person name="Huang W."/>
            <person name="Nel W.J."/>
            <person name="Swalarsk-Parry B.S."/>
            <person name="Vaghefi N."/>
            <person name="Wilken P.M."/>
            <person name="An Z."/>
            <person name="de Beer Z.W."/>
            <person name="De Vos L."/>
            <person name="Chen L."/>
            <person name="Duong T.A."/>
            <person name="Gao Y."/>
            <person name="Hammerbacher A."/>
            <person name="Kikkert J.R."/>
            <person name="Li Y."/>
            <person name="Li H."/>
            <person name="Li K."/>
            <person name="Li Q."/>
            <person name="Liu X."/>
            <person name="Ma X."/>
            <person name="Naidoo K."/>
            <person name="Pethybridge S.J."/>
            <person name="Sun J."/>
            <person name="Steenkamp E.T."/>
            <person name="van der Nest M.A."/>
            <person name="van Wyk S."/>
            <person name="Wingfield M.J."/>
            <person name="Xiong C."/>
            <person name="Yue Q."/>
            <person name="Zhang X."/>
        </authorList>
    </citation>
    <scope>NUCLEOTIDE SEQUENCE [LARGE SCALE GENOMIC DNA]</scope>
    <source>
        <strain evidence="2 3">BP 5553</strain>
    </source>
</reference>
<dbReference type="Proteomes" id="UP000254866">
    <property type="component" value="Unassembled WGS sequence"/>
</dbReference>
<dbReference type="GeneID" id="43599402"/>
<dbReference type="SUPFAM" id="SSF51735">
    <property type="entry name" value="NAD(P)-binding Rossmann-fold domains"/>
    <property type="match status" value="1"/>
</dbReference>
<dbReference type="OrthoDB" id="10254221at2759"/>
<dbReference type="GO" id="GO:0016646">
    <property type="term" value="F:oxidoreductase activity, acting on the CH-NH group of donors, NAD or NADP as acceptor"/>
    <property type="evidence" value="ECO:0007669"/>
    <property type="project" value="TreeGrafter"/>
</dbReference>
<protein>
    <recommendedName>
        <fullName evidence="1">NAD(P)-binding domain-containing protein</fullName>
    </recommendedName>
</protein>
<dbReference type="Gene3D" id="3.40.50.720">
    <property type="entry name" value="NAD(P)-binding Rossmann-like Domain"/>
    <property type="match status" value="1"/>
</dbReference>
<name>A0A370TK84_9HELO</name>
<accession>A0A370TK84</accession>
<dbReference type="Pfam" id="PF13460">
    <property type="entry name" value="NAD_binding_10"/>
    <property type="match status" value="1"/>
</dbReference>
<dbReference type="PANTHER" id="PTHR43355:SF7">
    <property type="entry name" value="NAD(P)-BINDING DOMAIN-CONTAINING PROTEIN"/>
    <property type="match status" value="1"/>
</dbReference>
<dbReference type="AlphaFoldDB" id="A0A370TK84"/>
<evidence type="ECO:0000259" key="1">
    <source>
        <dbReference type="Pfam" id="PF13460"/>
    </source>
</evidence>